<dbReference type="GO" id="GO:0004427">
    <property type="term" value="F:inorganic diphosphate phosphatase activity"/>
    <property type="evidence" value="ECO:0007669"/>
    <property type="project" value="UniProtKB-EC"/>
</dbReference>
<organism evidence="4 5">
    <name type="scientific">Ramazzottius varieornatus</name>
    <name type="common">Water bear</name>
    <name type="synonym">Tardigrade</name>
    <dbReference type="NCBI Taxonomy" id="947166"/>
    <lineage>
        <taxon>Eukaryota</taxon>
        <taxon>Metazoa</taxon>
        <taxon>Ecdysozoa</taxon>
        <taxon>Tardigrada</taxon>
        <taxon>Eutardigrada</taxon>
        <taxon>Parachela</taxon>
        <taxon>Hypsibioidea</taxon>
        <taxon>Ramazzottiidae</taxon>
        <taxon>Ramazzottius</taxon>
    </lineage>
</organism>
<dbReference type="SMART" id="SM01131">
    <property type="entry name" value="DHHA2"/>
    <property type="match status" value="1"/>
</dbReference>
<comment type="caution">
    <text evidence="4">The sequence shown here is derived from an EMBL/GenBank/DDBJ whole genome shotgun (WGS) entry which is preliminary data.</text>
</comment>
<proteinExistence type="inferred from homology"/>
<feature type="domain" description="DHHA2" evidence="3">
    <location>
        <begin position="265"/>
        <end position="414"/>
    </location>
</feature>
<feature type="compositionally biased region" description="Polar residues" evidence="2">
    <location>
        <begin position="1082"/>
        <end position="1091"/>
    </location>
</feature>
<feature type="compositionally biased region" description="Polar residues" evidence="2">
    <location>
        <begin position="1"/>
        <end position="20"/>
    </location>
</feature>
<keyword evidence="5" id="KW-1185">Reference proteome</keyword>
<evidence type="ECO:0000259" key="3">
    <source>
        <dbReference type="SMART" id="SM01131"/>
    </source>
</evidence>
<dbReference type="GO" id="GO:0005737">
    <property type="term" value="C:cytoplasm"/>
    <property type="evidence" value="ECO:0007669"/>
    <property type="project" value="InterPro"/>
</dbReference>
<protein>
    <recommendedName>
        <fullName evidence="3">DHHA2 domain-containing protein</fullName>
    </recommendedName>
</protein>
<feature type="compositionally biased region" description="Low complexity" evidence="2">
    <location>
        <begin position="665"/>
        <end position="687"/>
    </location>
</feature>
<accession>A0A1D1W3A7</accession>
<dbReference type="OrthoDB" id="374045at2759"/>
<comment type="similarity">
    <text evidence="1">Belongs to the PPase class C family. Prune subfamily.</text>
</comment>
<dbReference type="Pfam" id="PF02833">
    <property type="entry name" value="DHHA2"/>
    <property type="match status" value="1"/>
</dbReference>
<dbReference type="InterPro" id="IPR038222">
    <property type="entry name" value="DHHA2_dom_sf"/>
</dbReference>
<reference evidence="4 5" key="1">
    <citation type="journal article" date="2016" name="Nat. Commun.">
        <title>Extremotolerant tardigrade genome and improved radiotolerance of human cultured cells by tardigrade-unique protein.</title>
        <authorList>
            <person name="Hashimoto T."/>
            <person name="Horikawa D.D."/>
            <person name="Saito Y."/>
            <person name="Kuwahara H."/>
            <person name="Kozuka-Hata H."/>
            <person name="Shin-I T."/>
            <person name="Minakuchi Y."/>
            <person name="Ohishi K."/>
            <person name="Motoyama A."/>
            <person name="Aizu T."/>
            <person name="Enomoto A."/>
            <person name="Kondo K."/>
            <person name="Tanaka S."/>
            <person name="Hara Y."/>
            <person name="Koshikawa S."/>
            <person name="Sagara H."/>
            <person name="Miura T."/>
            <person name="Yokobori S."/>
            <person name="Miyagawa K."/>
            <person name="Suzuki Y."/>
            <person name="Kubo T."/>
            <person name="Oyama M."/>
            <person name="Kohara Y."/>
            <person name="Fujiyama A."/>
            <person name="Arakawa K."/>
            <person name="Katayama T."/>
            <person name="Toyoda A."/>
            <person name="Kunieda T."/>
        </authorList>
    </citation>
    <scope>NUCLEOTIDE SEQUENCE [LARGE SCALE GENOMIC DNA]</scope>
    <source>
        <strain evidence="4 5">YOKOZUNA-1</strain>
    </source>
</reference>
<feature type="compositionally biased region" description="Basic and acidic residues" evidence="2">
    <location>
        <begin position="1067"/>
        <end position="1079"/>
    </location>
</feature>
<dbReference type="Proteomes" id="UP000186922">
    <property type="component" value="Unassembled WGS sequence"/>
</dbReference>
<dbReference type="STRING" id="947166.A0A1D1W3A7"/>
<dbReference type="Gene3D" id="3.10.310.20">
    <property type="entry name" value="DHHA2 domain"/>
    <property type="match status" value="1"/>
</dbReference>
<evidence type="ECO:0000256" key="1">
    <source>
        <dbReference type="ARBA" id="ARBA00010331"/>
    </source>
</evidence>
<feature type="region of interest" description="Disordered" evidence="2">
    <location>
        <begin position="1"/>
        <end position="33"/>
    </location>
</feature>
<feature type="compositionally biased region" description="Basic and acidic residues" evidence="2">
    <location>
        <begin position="851"/>
        <end position="861"/>
    </location>
</feature>
<dbReference type="Gene3D" id="3.90.1640.10">
    <property type="entry name" value="inorganic pyrophosphatase (n-terminal core)"/>
    <property type="match status" value="1"/>
</dbReference>
<feature type="compositionally biased region" description="Polar residues" evidence="2">
    <location>
        <begin position="739"/>
        <end position="757"/>
    </location>
</feature>
<feature type="compositionally biased region" description="Polar residues" evidence="2">
    <location>
        <begin position="866"/>
        <end position="886"/>
    </location>
</feature>
<feature type="compositionally biased region" description="Basic and acidic residues" evidence="2">
    <location>
        <begin position="973"/>
        <end position="984"/>
    </location>
</feature>
<name>A0A1D1W3A7_RAMVA</name>
<gene>
    <name evidence="4" type="primary">RvY_16584-1</name>
    <name evidence="4" type="synonym">RvY_16584.1</name>
    <name evidence="4" type="ORF">RvY_16584</name>
</gene>
<feature type="compositionally biased region" description="Polar residues" evidence="2">
    <location>
        <begin position="1054"/>
        <end position="1066"/>
    </location>
</feature>
<feature type="region of interest" description="Disordered" evidence="2">
    <location>
        <begin position="630"/>
        <end position="1220"/>
    </location>
</feature>
<feature type="region of interest" description="Disordered" evidence="2">
    <location>
        <begin position="453"/>
        <end position="587"/>
    </location>
</feature>
<evidence type="ECO:0000313" key="4">
    <source>
        <dbReference type="EMBL" id="GAV06628.1"/>
    </source>
</evidence>
<feature type="compositionally biased region" description="Basic and acidic residues" evidence="2">
    <location>
        <begin position="1329"/>
        <end position="1343"/>
    </location>
</feature>
<feature type="compositionally biased region" description="Polar residues" evidence="2">
    <location>
        <begin position="652"/>
        <end position="664"/>
    </location>
</feature>
<feature type="compositionally biased region" description="Basic and acidic residues" evidence="2">
    <location>
        <begin position="506"/>
        <end position="523"/>
    </location>
</feature>
<dbReference type="PANTHER" id="PTHR12112">
    <property type="entry name" value="BNIP - RELATED"/>
    <property type="match status" value="1"/>
</dbReference>
<dbReference type="PANTHER" id="PTHR12112:SF39">
    <property type="entry name" value="EG:152A3.5 PROTEIN (FBGN0003116_PN PROTEIN)"/>
    <property type="match status" value="1"/>
</dbReference>
<feature type="compositionally biased region" description="Low complexity" evidence="2">
    <location>
        <begin position="694"/>
        <end position="706"/>
    </location>
</feature>
<sequence>MASRNDVSQGLQCGSQQMEASSDAPGADSRLSHQDKEDVGLVEYLRLCKAVAEEGQAFKIVHMVVGSDSCDLDSVVSSLVYAFHLWKINKDDTTAVIPILNIPKEDFALRGQVKLALEEQGIEQSTLLFVEDVDPVRYHQSGALALTLVDHQKPSGIFASCQDAVVEVIDHKMDAGNQNNSPSDKAKVTVEVGGSCATLIAGLLLTDLSATSSLTHLTAQLLYQTIVFDTLNFSPAGRVATPKDLHVAEQLTAMFSSRLSRQEIFQKLMAAKSDIADLSTELLLRKDMKIVEAARHGSRMRIAACNIPVLTKEYFASEKVQAEILLFCRHTGVVAAIILGSSLQLPISRDMLIYAEQLRVLNKIIYVLQTTPKVFLDLQKSGSFHATDHRFEHFQLGNSAVTLDVILPVIIEALTSLSNSTKPAHIGETSQSEDVDRAVPTSLAFQPVSPARYASLNLPDGPTKSPSARSPSRVLDQLKQEDFIPTETPWTIERSASPRNLPQSDSEARKYGRRTEGSGHDVVDGNPASQLAPEEDNKALMTPNNPQPPAQTVTPSDEQGSTDTEDDNENEKVVIEETAIPKGGVVETESLVEADVIQHSSAKSEDGKAGEKKRSKLDLGWLSSHWENSSPNAADIHNPALTDTVDGLEPGASSTAKTTPSDAPTSANIDATTTSTTATGAKATSPTKSPSFQATSTAAWFTSSASRPTCTPPPVATMPDSASNAGATTAERFPGMSPLGTSASLATTTPNSDTPWETFSKPEDTKGSVEVPIARSVSADKVMTENSESGKSGIAEKKGTDEVDVGPFKNSTESKAMGDKPDVVASTVRYSSLGDLEKNEKDSETEEGDVKEERTESRLDKMISPAESQKQTYPWSTPITSPQANDVPQKEDVSSGQVSPWDFEKAKAEGQQGGTVELGLDGGKTQRELDKEERVMWVKALERVGHETEKGKDEVDTGRGGRHGGSQLPKTPDAGKHLTERNVEDLPMEIRNSDMMVVEDKTGAKDEPTQNEKELEEIHFAFRHIADRKEEGQTTETASAKSEEALAKLAGSENMDSSTKGSSENDTPSKDKNDTEHGKNAKTCTRNSKSKALTDERTLSYDETAYPSAGYHILSDSNRRVGKSKSPEGYEESPTDTTSDQKVANGHVKKRKGPDAVDGPTPSPSAMVTLNADQPTSSPADVPLTVTDENKNQTDNTTASSFEKPAESNIRQADGKATEDLNEDLAGTKTVEVMSEVTTATITIKPKTKGETLGEIRQRQLEDQRRELFQQHRSMMNSQLDNVLSQPKGLDHVDSGKITGRMDGDGEDSGSSTASISPVRRLQPSTSEVSEKKEVQRDAGEKTPLLEKRMSVSGVDMGKGKTNEEVYAVDMAAIEPYSAVVSVHMVDNGIFQGALVCFYACYLPRRSTDKYEYLMQNIFRYFVGTLDFLDGRPCMVAYFSGAVPSGSYPTTSWLHQCYKMLDRRLEKNLQGVVIIHPTFWFKAQLQVIGRALVSGGFYHKVAYAENLDDLRSRLGLEDGDLSRMKLPLPVEEYDRRWFKKEGANDSPMAPRRFALLRKCSF</sequence>
<dbReference type="EMBL" id="BDGG01000013">
    <property type="protein sequence ID" value="GAV06628.1"/>
    <property type="molecule type" value="Genomic_DNA"/>
</dbReference>
<feature type="region of interest" description="Disordered" evidence="2">
    <location>
        <begin position="1285"/>
        <end position="1343"/>
    </location>
</feature>
<feature type="compositionally biased region" description="Polar residues" evidence="2">
    <location>
        <begin position="1164"/>
        <end position="1179"/>
    </location>
</feature>
<dbReference type="Pfam" id="PF13716">
    <property type="entry name" value="CRAL_TRIO_2"/>
    <property type="match status" value="1"/>
</dbReference>
<feature type="compositionally biased region" description="Basic and acidic residues" evidence="2">
    <location>
        <begin position="924"/>
        <end position="959"/>
    </location>
</feature>
<feature type="compositionally biased region" description="Basic and acidic residues" evidence="2">
    <location>
        <begin position="1289"/>
        <end position="1304"/>
    </location>
</feature>
<dbReference type="InterPro" id="IPR036865">
    <property type="entry name" value="CRAL-TRIO_dom_sf"/>
</dbReference>
<dbReference type="Gene3D" id="3.40.525.10">
    <property type="entry name" value="CRAL-TRIO lipid binding domain"/>
    <property type="match status" value="1"/>
</dbReference>
<dbReference type="SUPFAM" id="SSF64182">
    <property type="entry name" value="DHH phosphoesterases"/>
    <property type="match status" value="1"/>
</dbReference>
<dbReference type="InterPro" id="IPR038763">
    <property type="entry name" value="DHH_sf"/>
</dbReference>
<evidence type="ECO:0000256" key="2">
    <source>
        <dbReference type="SAM" id="MobiDB-lite"/>
    </source>
</evidence>
<evidence type="ECO:0000313" key="5">
    <source>
        <dbReference type="Proteomes" id="UP000186922"/>
    </source>
</evidence>
<feature type="compositionally biased region" description="Polar residues" evidence="2">
    <location>
        <begin position="550"/>
        <end position="562"/>
    </location>
</feature>
<feature type="compositionally biased region" description="Basic and acidic residues" evidence="2">
    <location>
        <begin position="998"/>
        <end position="1032"/>
    </location>
</feature>
<dbReference type="InterPro" id="IPR004097">
    <property type="entry name" value="DHHA2"/>
</dbReference>
<dbReference type="InterPro" id="IPR001251">
    <property type="entry name" value="CRAL-TRIO_dom"/>
</dbReference>